<comment type="caution">
    <text evidence="1">The sequence shown here is derived from an EMBL/GenBank/DDBJ whole genome shotgun (WGS) entry which is preliminary data.</text>
</comment>
<reference evidence="1" key="1">
    <citation type="journal article" date="2014" name="Int. J. Syst. Evol. Microbiol.">
        <title>Complete genome sequence of Corynebacterium casei LMG S-19264T (=DSM 44701T), isolated from a smear-ripened cheese.</title>
        <authorList>
            <consortium name="US DOE Joint Genome Institute (JGI-PGF)"/>
            <person name="Walter F."/>
            <person name="Albersmeier A."/>
            <person name="Kalinowski J."/>
            <person name="Ruckert C."/>
        </authorList>
    </citation>
    <scope>NUCLEOTIDE SEQUENCE</scope>
    <source>
        <strain evidence="1">JCM 10088</strain>
    </source>
</reference>
<dbReference type="Proteomes" id="UP000610960">
    <property type="component" value="Unassembled WGS sequence"/>
</dbReference>
<reference evidence="1" key="2">
    <citation type="submission" date="2020-09" db="EMBL/GenBank/DDBJ databases">
        <authorList>
            <person name="Sun Q."/>
            <person name="Ohkuma M."/>
        </authorList>
    </citation>
    <scope>NUCLEOTIDE SEQUENCE</scope>
    <source>
        <strain evidence="1">JCM 10088</strain>
    </source>
</reference>
<evidence type="ECO:0000313" key="2">
    <source>
        <dbReference type="Proteomes" id="UP000610960"/>
    </source>
</evidence>
<evidence type="ECO:0000313" key="1">
    <source>
        <dbReference type="EMBL" id="GGP21995.1"/>
    </source>
</evidence>
<dbReference type="Gene3D" id="3.30.1780.10">
    <property type="entry name" value="ornithine cyclodeaminase, domain 1"/>
    <property type="match status" value="1"/>
</dbReference>
<dbReference type="AlphaFoldDB" id="A0A830GXT9"/>
<dbReference type="Gene3D" id="3.40.50.720">
    <property type="entry name" value="NAD(P)-binding Rossmann-like Domain"/>
    <property type="match status" value="1"/>
</dbReference>
<dbReference type="Pfam" id="PF02423">
    <property type="entry name" value="OCD_Mu_crystall"/>
    <property type="match status" value="1"/>
</dbReference>
<accession>A0A830GXT9</accession>
<dbReference type="PIRSF" id="PIRSF001439">
    <property type="entry name" value="CryM"/>
    <property type="match status" value="1"/>
</dbReference>
<protein>
    <submittedName>
        <fullName evidence="1">Ornithine cyclodeaminase</fullName>
    </submittedName>
</protein>
<proteinExistence type="predicted"/>
<dbReference type="SUPFAM" id="SSF51735">
    <property type="entry name" value="NAD(P)-binding Rossmann-fold domains"/>
    <property type="match status" value="1"/>
</dbReference>
<dbReference type="EMBL" id="BMNL01000003">
    <property type="protein sequence ID" value="GGP21995.1"/>
    <property type="molecule type" value="Genomic_DNA"/>
</dbReference>
<dbReference type="InterPro" id="IPR023401">
    <property type="entry name" value="ODC_N"/>
</dbReference>
<organism evidence="1 2">
    <name type="scientific">Thermocladium modestius</name>
    <dbReference type="NCBI Taxonomy" id="62609"/>
    <lineage>
        <taxon>Archaea</taxon>
        <taxon>Thermoproteota</taxon>
        <taxon>Thermoprotei</taxon>
        <taxon>Thermoproteales</taxon>
        <taxon>Thermoproteaceae</taxon>
        <taxon>Thermocladium</taxon>
    </lineage>
</organism>
<dbReference type="PANTHER" id="PTHR13812:SF19">
    <property type="entry name" value="KETIMINE REDUCTASE MU-CRYSTALLIN"/>
    <property type="match status" value="1"/>
</dbReference>
<keyword evidence="2" id="KW-1185">Reference proteome</keyword>
<dbReference type="InterPro" id="IPR036291">
    <property type="entry name" value="NAD(P)-bd_dom_sf"/>
</dbReference>
<dbReference type="InterPro" id="IPR003462">
    <property type="entry name" value="ODC_Mu_crystall"/>
</dbReference>
<dbReference type="GO" id="GO:0005737">
    <property type="term" value="C:cytoplasm"/>
    <property type="evidence" value="ECO:0007669"/>
    <property type="project" value="TreeGrafter"/>
</dbReference>
<dbReference type="PANTHER" id="PTHR13812">
    <property type="entry name" value="KETIMINE REDUCTASE MU-CRYSTALLIN"/>
    <property type="match status" value="1"/>
</dbReference>
<name>A0A830GXT9_9CREN</name>
<gene>
    <name evidence="1" type="ORF">GCM10007981_16290</name>
</gene>
<sequence>MDMLLIREDEVFSLLGFDEAIEAVEDGFKLMGLGQAVNTPRRRTIMPNAVLHVLQGSVLGNYGVAGLKAYLSTKRGTRFVVLLFGLEEGEPLAVIEADWLGRVRTGAASAVAARHMARTNAEVLGLVGTGGQARTQFEALSRVMKLRLVKVMSRSRKHAEDFARFVGSRGFDAKIVDDYGEACDADVLVTATNSKDPFIDGKRLASGIHVNAVGSNWPNRAELMPSAVERAAVIAVDDVEQAKLEAGDLIMAGIDWSRVVGLSEVVLGRVKGRPSDDAVTIFKSMGIAVEDLVVGKLVYEKALKKGMGIEVEFKGFHAFQT</sequence>